<dbReference type="AlphaFoldDB" id="A0A9W6DH57"/>
<protein>
    <recommendedName>
        <fullName evidence="4">DUF4306 domain-containing protein</fullName>
    </recommendedName>
</protein>
<comment type="caution">
    <text evidence="2">The sequence shown here is derived from an EMBL/GenBank/DDBJ whole genome shotgun (WGS) entry which is preliminary data.</text>
</comment>
<evidence type="ECO:0000313" key="2">
    <source>
        <dbReference type="EMBL" id="GKX30514.1"/>
    </source>
</evidence>
<evidence type="ECO:0000256" key="1">
    <source>
        <dbReference type="SAM" id="Phobius"/>
    </source>
</evidence>
<feature type="transmembrane region" description="Helical" evidence="1">
    <location>
        <begin position="98"/>
        <end position="117"/>
    </location>
</feature>
<dbReference type="RefSeq" id="WP_281816764.1">
    <property type="nucleotide sequence ID" value="NZ_BRLB01000010.1"/>
</dbReference>
<keyword evidence="1" id="KW-0472">Membrane</keyword>
<gene>
    <name evidence="2" type="ORF">SH1V18_29940</name>
</gene>
<proteinExistence type="predicted"/>
<dbReference type="EMBL" id="BRLB01000010">
    <property type="protein sequence ID" value="GKX30514.1"/>
    <property type="molecule type" value="Genomic_DNA"/>
</dbReference>
<keyword evidence="1" id="KW-0812">Transmembrane</keyword>
<sequence>MKGYTRLPKRHLYLIISVLGILIFLLSLEIMMKVKDINIYNDWLNDNKQYAGTNTTKTELFNIYVSMNLSMYFQRIIVPMALGIHTYLSYAKIRINKLFVFIWTVLLIGSVLYTIVGLENYTIFTYMYIALYIIVIFTILSLLTVIDKSEKS</sequence>
<keyword evidence="3" id="KW-1185">Reference proteome</keyword>
<reference evidence="2" key="1">
    <citation type="submission" date="2022-06" db="EMBL/GenBank/DDBJ databases">
        <title>Vallitalea longa sp. nov., an anaerobic bacterium isolated from marine sediment.</title>
        <authorList>
            <person name="Hirano S."/>
            <person name="Terahara T."/>
            <person name="Mori K."/>
            <person name="Hamada M."/>
            <person name="Matsumoto R."/>
            <person name="Kobayashi T."/>
        </authorList>
    </citation>
    <scope>NUCLEOTIDE SEQUENCE</scope>
    <source>
        <strain evidence="2">SH18-1</strain>
    </source>
</reference>
<name>A0A9W6DH57_9FIRM</name>
<evidence type="ECO:0000313" key="3">
    <source>
        <dbReference type="Proteomes" id="UP001144256"/>
    </source>
</evidence>
<feature type="transmembrane region" description="Helical" evidence="1">
    <location>
        <begin position="12"/>
        <end position="32"/>
    </location>
</feature>
<dbReference type="Proteomes" id="UP001144256">
    <property type="component" value="Unassembled WGS sequence"/>
</dbReference>
<keyword evidence="1" id="KW-1133">Transmembrane helix</keyword>
<evidence type="ECO:0008006" key="4">
    <source>
        <dbReference type="Google" id="ProtNLM"/>
    </source>
</evidence>
<accession>A0A9W6DH57</accession>
<feature type="transmembrane region" description="Helical" evidence="1">
    <location>
        <begin position="123"/>
        <end position="146"/>
    </location>
</feature>
<organism evidence="2 3">
    <name type="scientific">Vallitalea longa</name>
    <dbReference type="NCBI Taxonomy" id="2936439"/>
    <lineage>
        <taxon>Bacteria</taxon>
        <taxon>Bacillati</taxon>
        <taxon>Bacillota</taxon>
        <taxon>Clostridia</taxon>
        <taxon>Lachnospirales</taxon>
        <taxon>Vallitaleaceae</taxon>
        <taxon>Vallitalea</taxon>
    </lineage>
</organism>
<feature type="transmembrane region" description="Helical" evidence="1">
    <location>
        <begin position="72"/>
        <end position="91"/>
    </location>
</feature>